<name>A0A8X6V6T5_TRICX</name>
<accession>A0A8X6V6T5</accession>
<proteinExistence type="predicted"/>
<dbReference type="GO" id="GO:0003676">
    <property type="term" value="F:nucleic acid binding"/>
    <property type="evidence" value="ECO:0007669"/>
    <property type="project" value="InterPro"/>
</dbReference>
<sequence length="167" mass="19590">MCSDIEKNQTLAELVSEEQFNEIIGMFLNKRLDKAKSLWTRERIEEAIADIERFKLAPLLKLKRTHKQYYYGKKYNIYIMEVGCPRTLQSDNGREFTAAVIQELKNLWPTCKIVNGRLRHPASQRSVERSNQDVEAMLRAWLQHGQYHKKLGSKLLLCSVPKEFLFS</sequence>
<dbReference type="Gene3D" id="3.30.420.10">
    <property type="entry name" value="Ribonuclease H-like superfamily/Ribonuclease H"/>
    <property type="match status" value="1"/>
</dbReference>
<organism evidence="1 2">
    <name type="scientific">Trichonephila clavipes</name>
    <name type="common">Golden silk orbweaver</name>
    <name type="synonym">Nephila clavipes</name>
    <dbReference type="NCBI Taxonomy" id="2585209"/>
    <lineage>
        <taxon>Eukaryota</taxon>
        <taxon>Metazoa</taxon>
        <taxon>Ecdysozoa</taxon>
        <taxon>Arthropoda</taxon>
        <taxon>Chelicerata</taxon>
        <taxon>Arachnida</taxon>
        <taxon>Araneae</taxon>
        <taxon>Araneomorphae</taxon>
        <taxon>Entelegynae</taxon>
        <taxon>Araneoidea</taxon>
        <taxon>Nephilidae</taxon>
        <taxon>Trichonephila</taxon>
    </lineage>
</organism>
<dbReference type="Proteomes" id="UP000887159">
    <property type="component" value="Unassembled WGS sequence"/>
</dbReference>
<protein>
    <submittedName>
        <fullName evidence="1">KRAB-A domain-containing protein 2</fullName>
    </submittedName>
</protein>
<gene>
    <name evidence="1" type="primary">NCL1_55534</name>
    <name evidence="1" type="ORF">TNCV_1997991</name>
</gene>
<dbReference type="AlphaFoldDB" id="A0A8X6V6T5"/>
<evidence type="ECO:0000313" key="1">
    <source>
        <dbReference type="EMBL" id="GFX97067.1"/>
    </source>
</evidence>
<dbReference type="SUPFAM" id="SSF53098">
    <property type="entry name" value="Ribonuclease H-like"/>
    <property type="match status" value="1"/>
</dbReference>
<dbReference type="InterPro" id="IPR012337">
    <property type="entry name" value="RNaseH-like_sf"/>
</dbReference>
<evidence type="ECO:0000313" key="2">
    <source>
        <dbReference type="Proteomes" id="UP000887159"/>
    </source>
</evidence>
<dbReference type="InterPro" id="IPR036397">
    <property type="entry name" value="RNaseH_sf"/>
</dbReference>
<reference evidence="1" key="1">
    <citation type="submission" date="2020-08" db="EMBL/GenBank/DDBJ databases">
        <title>Multicomponent nature underlies the extraordinary mechanical properties of spider dragline silk.</title>
        <authorList>
            <person name="Kono N."/>
            <person name="Nakamura H."/>
            <person name="Mori M."/>
            <person name="Yoshida Y."/>
            <person name="Ohtoshi R."/>
            <person name="Malay A.D."/>
            <person name="Moran D.A.P."/>
            <person name="Tomita M."/>
            <person name="Numata K."/>
            <person name="Arakawa K."/>
        </authorList>
    </citation>
    <scope>NUCLEOTIDE SEQUENCE</scope>
</reference>
<keyword evidence="2" id="KW-1185">Reference proteome</keyword>
<comment type="caution">
    <text evidence="1">The sequence shown here is derived from an EMBL/GenBank/DDBJ whole genome shotgun (WGS) entry which is preliminary data.</text>
</comment>
<dbReference type="EMBL" id="BMAU01021195">
    <property type="protein sequence ID" value="GFX97067.1"/>
    <property type="molecule type" value="Genomic_DNA"/>
</dbReference>